<dbReference type="InterPro" id="IPR017900">
    <property type="entry name" value="4Fe4S_Fe_S_CS"/>
</dbReference>
<dbReference type="InterPro" id="IPR007029">
    <property type="entry name" value="YHS_dom"/>
</dbReference>
<evidence type="ECO:0000256" key="4">
    <source>
        <dbReference type="ARBA" id="ARBA00023004"/>
    </source>
</evidence>
<dbReference type="SUPFAM" id="SSF54862">
    <property type="entry name" value="4Fe-4S ferredoxins"/>
    <property type="match status" value="1"/>
</dbReference>
<evidence type="ECO:0000256" key="5">
    <source>
        <dbReference type="ARBA" id="ARBA00023014"/>
    </source>
</evidence>
<dbReference type="PANTHER" id="PTHR31332">
    <property type="entry name" value="7-HYDROXYMETHYL CHLOROPHYLL A REDUCTASE, CHLOROPLASTIC"/>
    <property type="match status" value="1"/>
</dbReference>
<dbReference type="AlphaFoldDB" id="A0A0E3P984"/>
<keyword evidence="4" id="KW-0408">Iron</keyword>
<dbReference type="InterPro" id="IPR007525">
    <property type="entry name" value="FrhB_FdhB_C"/>
</dbReference>
<evidence type="ECO:0000259" key="6">
    <source>
        <dbReference type="PROSITE" id="PS51379"/>
    </source>
</evidence>
<proteinExistence type="predicted"/>
<dbReference type="EMBL" id="CP009506">
    <property type="protein sequence ID" value="AKB30580.1"/>
    <property type="molecule type" value="Genomic_DNA"/>
</dbReference>
<dbReference type="OrthoDB" id="37898at2157"/>
<keyword evidence="5" id="KW-0411">Iron-sulfur</keyword>
<dbReference type="Pfam" id="PF04945">
    <property type="entry name" value="YHS"/>
    <property type="match status" value="1"/>
</dbReference>
<feature type="domain" description="4Fe-4S ferredoxin-type" evidence="6">
    <location>
        <begin position="63"/>
        <end position="92"/>
    </location>
</feature>
<dbReference type="InterPro" id="IPR017896">
    <property type="entry name" value="4Fe4S_Fe-S-bd"/>
</dbReference>
<dbReference type="HOGENOM" id="CLU_037958_0_0_2"/>
<dbReference type="Gene3D" id="3.30.70.20">
    <property type="match status" value="1"/>
</dbReference>
<accession>A0A0E3P984</accession>
<evidence type="ECO:0000256" key="2">
    <source>
        <dbReference type="ARBA" id="ARBA00022723"/>
    </source>
</evidence>
<reference evidence="7 8" key="1">
    <citation type="submission" date="2014-07" db="EMBL/GenBank/DDBJ databases">
        <title>Methanogenic archaea and the global carbon cycle.</title>
        <authorList>
            <person name="Henriksen J.R."/>
            <person name="Luke J."/>
            <person name="Reinhart S."/>
            <person name="Benedict M.N."/>
            <person name="Youngblut N.D."/>
            <person name="Metcalf M.E."/>
            <person name="Whitaker R.J."/>
            <person name="Metcalf W.W."/>
        </authorList>
    </citation>
    <scope>NUCLEOTIDE SEQUENCE [LARGE SCALE GENOMIC DNA]</scope>
    <source>
        <strain evidence="7 8">T4/M</strain>
    </source>
</reference>
<dbReference type="PROSITE" id="PS51379">
    <property type="entry name" value="4FE4S_FER_2"/>
    <property type="match status" value="1"/>
</dbReference>
<evidence type="ECO:0000256" key="3">
    <source>
        <dbReference type="ARBA" id="ARBA00023002"/>
    </source>
</evidence>
<dbReference type="RefSeq" id="WP_048174293.1">
    <property type="nucleotide sequence ID" value="NZ_CP009506.1"/>
</dbReference>
<dbReference type="GO" id="GO:0051536">
    <property type="term" value="F:iron-sulfur cluster binding"/>
    <property type="evidence" value="ECO:0007669"/>
    <property type="project" value="UniProtKB-KW"/>
</dbReference>
<evidence type="ECO:0000313" key="7">
    <source>
        <dbReference type="EMBL" id="AKB30580.1"/>
    </source>
</evidence>
<dbReference type="PROSITE" id="PS00198">
    <property type="entry name" value="4FE4S_FER_1"/>
    <property type="match status" value="2"/>
</dbReference>
<keyword evidence="2" id="KW-0479">Metal-binding</keyword>
<dbReference type="Proteomes" id="UP000033111">
    <property type="component" value="Chromosome"/>
</dbReference>
<dbReference type="InterPro" id="IPR045220">
    <property type="entry name" value="FRHB/FDHB/HCAR-like"/>
</dbReference>
<dbReference type="GO" id="GO:0052592">
    <property type="term" value="F:oxidoreductase activity, acting on CH or CH2 groups, with an iron-sulfur protein as acceptor"/>
    <property type="evidence" value="ECO:0007669"/>
    <property type="project" value="TreeGrafter"/>
</dbReference>
<protein>
    <submittedName>
        <fullName evidence="7">Coenzyme F420 hydrogenase subunit beta</fullName>
    </submittedName>
</protein>
<dbReference type="PATRIC" id="fig|1434120.4.peg.5007"/>
<evidence type="ECO:0000313" key="8">
    <source>
        <dbReference type="Proteomes" id="UP000033111"/>
    </source>
</evidence>
<dbReference type="Pfam" id="PF04422">
    <property type="entry name" value="FrhB_FdhB_N"/>
    <property type="match status" value="1"/>
</dbReference>
<comment type="cofactor">
    <cofactor evidence="1">
        <name>FAD</name>
        <dbReference type="ChEBI" id="CHEBI:57692"/>
    </cofactor>
</comment>
<dbReference type="Pfam" id="PF04432">
    <property type="entry name" value="FrhB_FdhB_C"/>
    <property type="match status" value="1"/>
</dbReference>
<keyword evidence="8" id="KW-1185">Reference proteome</keyword>
<dbReference type="KEGG" id="msw:MSSIT_3861"/>
<evidence type="ECO:0000256" key="1">
    <source>
        <dbReference type="ARBA" id="ARBA00001974"/>
    </source>
</evidence>
<gene>
    <name evidence="7" type="ORF">MSSIT_3861</name>
</gene>
<dbReference type="InterPro" id="IPR007516">
    <property type="entry name" value="Co_F420_Hydgase/DH_bsu_N"/>
</dbReference>
<dbReference type="InterPro" id="IPR011017">
    <property type="entry name" value="TRASH_dom"/>
</dbReference>
<organism evidence="7 8">
    <name type="scientific">Methanosarcina siciliae T4/M</name>
    <dbReference type="NCBI Taxonomy" id="1434120"/>
    <lineage>
        <taxon>Archaea</taxon>
        <taxon>Methanobacteriati</taxon>
        <taxon>Methanobacteriota</taxon>
        <taxon>Stenosarchaea group</taxon>
        <taxon>Methanomicrobia</taxon>
        <taxon>Methanosarcinales</taxon>
        <taxon>Methanosarcinaceae</taxon>
        <taxon>Methanosarcina</taxon>
    </lineage>
</organism>
<dbReference type="PANTHER" id="PTHR31332:SF6">
    <property type="entry name" value="FORMATE DEHYDROGENASE SUBUNIT BETA"/>
    <property type="match status" value="1"/>
</dbReference>
<name>A0A0E3P984_9EURY</name>
<dbReference type="GO" id="GO:0046872">
    <property type="term" value="F:metal ion binding"/>
    <property type="evidence" value="ECO:0007669"/>
    <property type="project" value="UniProtKB-KW"/>
</dbReference>
<dbReference type="SMART" id="SM00746">
    <property type="entry name" value="TRASH"/>
    <property type="match status" value="1"/>
</dbReference>
<dbReference type="GeneID" id="24862816"/>
<sequence length="400" mass="44473">MPLDPICKKIIPENSEYISDYGGKTYYFCSPECKQKFDVLEKSVIRLKRNLSEKEKISFGKLKKDIIKPGICTLCGSCAANCEYITIENGAPKLVGPCKACGVCYYQCPRTITTEEGLIGSFRYAYAAKSAIPEMKGQDGGVVTSLLLYALDEGLIDCAVVTTRSKEEPWKPIPKVAKTREEILESGGSIYSHSMTLEALMSAIKQGMHSIAFVGTSCNIDAVTKMQKSSYGLLHLFMRAKILKLGLFCMDTFAYEGIKAVLESYGITLENVEAMKIRKGKFEITLKDGKEHILELSDFDEYRSSSCQFCTDLASENADISFGGVGSPKGWTTVLTRSAIGYEIFNEAVDNGYIEARHLTDEELEKVLNLAKMKKVQMYALHMRQKVGKKWEKSGTKAIF</sequence>
<keyword evidence="3" id="KW-0560">Oxidoreductase</keyword>